<proteinExistence type="predicted"/>
<keyword evidence="1" id="KW-0812">Transmembrane</keyword>
<accession>A0A6A0ATW6</accession>
<keyword evidence="3" id="KW-1185">Reference proteome</keyword>
<protein>
    <submittedName>
        <fullName evidence="2">Uncharacterized protein</fullName>
    </submittedName>
</protein>
<sequence length="388" mass="39901">MSGKDRYAAEVLADSRRCAGEIRSTDDHERNRVNPRTLLRRFGLLTGIGILAALPLSPAGALPAPSAAAPRATAPTLVTGSEGRQSIARCPAGTTVMGGGYQATRFARANGGSVYDYVTANGPVAADNSWRAGVLRDTSTVVAYALCAPDEQGYRIATGNSAHQSDATCPTGTRVVGGGYGIQSFARANGGTIYDYATANGPVATDNSWRARMHQGSSRITATAVCAPESMGHRIATGPSAGQSDATCPTGTRVIGGGYGIQTFVHARGGTLYDSLTANGPVATDNSWRARMLHDSGRVIALAVCAPESLGYRIATGPSARDSQAACPAGTRVAGGGYGVQRFVRANGGEIYDYPVVNGPTPGATSWRAHMLHDSGRVIALAVCAPTG</sequence>
<reference evidence="2 3" key="1">
    <citation type="submission" date="2020-02" db="EMBL/GenBank/DDBJ databases">
        <title>Whole Genome Shotgun Sequence of Streptomyces sp. strain CWH03.</title>
        <authorList>
            <person name="Dohra H."/>
            <person name="Kodani S."/>
            <person name="Yamamura H."/>
        </authorList>
    </citation>
    <scope>NUCLEOTIDE SEQUENCE [LARGE SCALE GENOMIC DNA]</scope>
    <source>
        <strain evidence="2 3">CWH03</strain>
    </source>
</reference>
<dbReference type="EMBL" id="BLLG01000004">
    <property type="protein sequence ID" value="GFH35771.1"/>
    <property type="molecule type" value="Genomic_DNA"/>
</dbReference>
<keyword evidence="1" id="KW-1133">Transmembrane helix</keyword>
<dbReference type="Proteomes" id="UP000484988">
    <property type="component" value="Unassembled WGS sequence"/>
</dbReference>
<dbReference type="RefSeq" id="WP_173263716.1">
    <property type="nucleotide sequence ID" value="NZ_BLLG01000004.1"/>
</dbReference>
<feature type="transmembrane region" description="Helical" evidence="1">
    <location>
        <begin position="38"/>
        <end position="56"/>
    </location>
</feature>
<evidence type="ECO:0000313" key="2">
    <source>
        <dbReference type="EMBL" id="GFH35771.1"/>
    </source>
</evidence>
<gene>
    <name evidence="2" type="ORF">SCWH03_19930</name>
</gene>
<comment type="caution">
    <text evidence="2">The sequence shown here is derived from an EMBL/GenBank/DDBJ whole genome shotgun (WGS) entry which is preliminary data.</text>
</comment>
<name>A0A6A0ATW6_9ACTN</name>
<evidence type="ECO:0000256" key="1">
    <source>
        <dbReference type="SAM" id="Phobius"/>
    </source>
</evidence>
<dbReference type="AlphaFoldDB" id="A0A6A0ATW6"/>
<evidence type="ECO:0000313" key="3">
    <source>
        <dbReference type="Proteomes" id="UP000484988"/>
    </source>
</evidence>
<organism evidence="2 3">
    <name type="scientific">Streptomyces pacificus</name>
    <dbReference type="NCBI Taxonomy" id="2705029"/>
    <lineage>
        <taxon>Bacteria</taxon>
        <taxon>Bacillati</taxon>
        <taxon>Actinomycetota</taxon>
        <taxon>Actinomycetes</taxon>
        <taxon>Kitasatosporales</taxon>
        <taxon>Streptomycetaceae</taxon>
        <taxon>Streptomyces</taxon>
    </lineage>
</organism>
<keyword evidence="1" id="KW-0472">Membrane</keyword>